<comment type="caution">
    <text evidence="9">Lacks conserved residue(s) required for the propagation of feature annotation.</text>
</comment>
<comment type="function">
    <text evidence="9">Part of the ABC transporter complex (TC 3.A.1.6.1) involved in sulfate/thiosulfate import.</text>
</comment>
<reference evidence="11 12" key="1">
    <citation type="submission" date="2020-08" db="EMBL/GenBank/DDBJ databases">
        <title>Cohnella phylogeny.</title>
        <authorList>
            <person name="Dunlap C."/>
        </authorList>
    </citation>
    <scope>NUCLEOTIDE SEQUENCE [LARGE SCALE GENOMIC DNA]</scope>
    <source>
        <strain evidence="11 12">CBP 2801</strain>
    </source>
</reference>
<dbReference type="EMBL" id="JACJVO010000052">
    <property type="protein sequence ID" value="MBB6735695.1"/>
    <property type="molecule type" value="Genomic_DNA"/>
</dbReference>
<feature type="domain" description="ABC transmembrane type-1" evidence="10">
    <location>
        <begin position="57"/>
        <end position="261"/>
    </location>
</feature>
<feature type="transmembrane region" description="Helical" evidence="9">
    <location>
        <begin position="185"/>
        <end position="207"/>
    </location>
</feature>
<comment type="subcellular location">
    <subcellularLocation>
        <location evidence="1">Membrane</location>
        <topology evidence="1">Multi-pass membrane protein</topology>
    </subcellularLocation>
</comment>
<comment type="function">
    <text evidence="8">Part of the ABC transporter complex CysAWTP (TC 3.A.1.6.1) involved in sulfate/thiosulfate import. Probably responsible for the translocation of the substrate across the membrane.</text>
</comment>
<evidence type="ECO:0000313" key="11">
    <source>
        <dbReference type="EMBL" id="MBB6735695.1"/>
    </source>
</evidence>
<accession>A0A7X0ST97</accession>
<evidence type="ECO:0000256" key="9">
    <source>
        <dbReference type="RuleBase" id="RU366001"/>
    </source>
</evidence>
<dbReference type="CDD" id="cd06261">
    <property type="entry name" value="TM_PBP2"/>
    <property type="match status" value="1"/>
</dbReference>
<comment type="caution">
    <text evidence="11">The sequence shown here is derived from an EMBL/GenBank/DDBJ whole genome shotgun (WGS) entry which is preliminary data.</text>
</comment>
<evidence type="ECO:0000259" key="10">
    <source>
        <dbReference type="PROSITE" id="PS50928"/>
    </source>
</evidence>
<dbReference type="PANTHER" id="PTHR30406:SF8">
    <property type="entry name" value="SULFATE TRANSPORT SYSTEM PERMEASE PROTEIN CYST"/>
    <property type="match status" value="1"/>
</dbReference>
<proteinExistence type="inferred from homology"/>
<dbReference type="SUPFAM" id="SSF161098">
    <property type="entry name" value="MetI-like"/>
    <property type="match status" value="1"/>
</dbReference>
<dbReference type="AlphaFoldDB" id="A0A7X0ST97"/>
<evidence type="ECO:0000256" key="8">
    <source>
        <dbReference type="ARBA" id="ARBA00025323"/>
    </source>
</evidence>
<dbReference type="Pfam" id="PF00528">
    <property type="entry name" value="BPD_transp_1"/>
    <property type="match status" value="1"/>
</dbReference>
<gene>
    <name evidence="11" type="primary">cysT</name>
    <name evidence="11" type="ORF">H7C18_32765</name>
</gene>
<evidence type="ECO:0000313" key="12">
    <source>
        <dbReference type="Proteomes" id="UP000564644"/>
    </source>
</evidence>
<comment type="similarity">
    <text evidence="9">Belongs to the binding-protein-dependent transport system permease family. CysTW subfamily.</text>
</comment>
<evidence type="ECO:0000256" key="4">
    <source>
        <dbReference type="ARBA" id="ARBA00022692"/>
    </source>
</evidence>
<dbReference type="NCBIfam" id="TIGR00969">
    <property type="entry name" value="3a0106s02"/>
    <property type="match status" value="1"/>
</dbReference>
<evidence type="ECO:0000256" key="3">
    <source>
        <dbReference type="ARBA" id="ARBA00022448"/>
    </source>
</evidence>
<keyword evidence="7 9" id="KW-0472">Membrane</keyword>
<dbReference type="Proteomes" id="UP000564644">
    <property type="component" value="Unassembled WGS sequence"/>
</dbReference>
<protein>
    <recommendedName>
        <fullName evidence="9">Sulfate transport system permease protein CysT</fullName>
    </recommendedName>
</protein>
<keyword evidence="12" id="KW-1185">Reference proteome</keyword>
<organism evidence="11 12">
    <name type="scientific">Cohnella zeiphila</name>
    <dbReference type="NCBI Taxonomy" id="2761120"/>
    <lineage>
        <taxon>Bacteria</taxon>
        <taxon>Bacillati</taxon>
        <taxon>Bacillota</taxon>
        <taxon>Bacilli</taxon>
        <taxon>Bacillales</taxon>
        <taxon>Paenibacillaceae</taxon>
        <taxon>Cohnella</taxon>
    </lineage>
</organism>
<evidence type="ECO:0000256" key="5">
    <source>
        <dbReference type="ARBA" id="ARBA00022989"/>
    </source>
</evidence>
<evidence type="ECO:0000256" key="6">
    <source>
        <dbReference type="ARBA" id="ARBA00023032"/>
    </source>
</evidence>
<dbReference type="InterPro" id="IPR005667">
    <property type="entry name" value="Sulph_transpt2"/>
</dbReference>
<feature type="transmembrane region" description="Helical" evidence="9">
    <location>
        <begin position="16"/>
        <end position="37"/>
    </location>
</feature>
<feature type="transmembrane region" description="Helical" evidence="9">
    <location>
        <begin position="57"/>
        <end position="83"/>
    </location>
</feature>
<dbReference type="InterPro" id="IPR035906">
    <property type="entry name" value="MetI-like_sf"/>
</dbReference>
<sequence length="271" mass="29230">MENVASQAFKAASRSLLIAYLLLLVALPIATVYVKGFSLGWQPFWEEISGSVAWKSILLTIKLSVVSTLIQAVIGTIIAYVLVRYSFRGRTLLSSLVDLPFALPTSVAGLMFLTLLGPQSPIGDWLHRIGIELLYNQAAIVIGLTFVTFPFVVRTVQPLLEQLDASEEQASYTLGAGRGFTFRHVVFPAIVPGILAGSMLAFSRALAEFGAISLISGNLPGKTMVVSVFIYGETQNFRPEGAAALSAVLLTLSLAVLWTINALTRRKGRLA</sequence>
<keyword evidence="3 9" id="KW-0813">Transport</keyword>
<dbReference type="PANTHER" id="PTHR30406">
    <property type="entry name" value="SULFATE TRANSPORT SYSTEM PERMEASE PROTEIN"/>
    <property type="match status" value="1"/>
</dbReference>
<dbReference type="InterPro" id="IPR000515">
    <property type="entry name" value="MetI-like"/>
</dbReference>
<feature type="transmembrane region" description="Helical" evidence="9">
    <location>
        <begin position="242"/>
        <end position="263"/>
    </location>
</feature>
<dbReference type="GO" id="GO:0005886">
    <property type="term" value="C:plasma membrane"/>
    <property type="evidence" value="ECO:0007669"/>
    <property type="project" value="InterPro"/>
</dbReference>
<dbReference type="InterPro" id="IPR011865">
    <property type="entry name" value="CysT_permease"/>
</dbReference>
<evidence type="ECO:0000256" key="1">
    <source>
        <dbReference type="ARBA" id="ARBA00004141"/>
    </source>
</evidence>
<dbReference type="NCBIfam" id="TIGR02139">
    <property type="entry name" value="permease_CysT"/>
    <property type="match status" value="1"/>
</dbReference>
<keyword evidence="5 9" id="KW-1133">Transmembrane helix</keyword>
<keyword evidence="6 9" id="KW-0764">Sulfate transport</keyword>
<evidence type="ECO:0000256" key="2">
    <source>
        <dbReference type="ARBA" id="ARBA00011779"/>
    </source>
</evidence>
<name>A0A7X0ST97_9BACL</name>
<dbReference type="PROSITE" id="PS50928">
    <property type="entry name" value="ABC_TM1"/>
    <property type="match status" value="1"/>
</dbReference>
<feature type="transmembrane region" description="Helical" evidence="9">
    <location>
        <begin position="95"/>
        <end position="113"/>
    </location>
</feature>
<keyword evidence="4 9" id="KW-0812">Transmembrane</keyword>
<dbReference type="Gene3D" id="1.10.3720.10">
    <property type="entry name" value="MetI-like"/>
    <property type="match status" value="1"/>
</dbReference>
<dbReference type="GO" id="GO:0015419">
    <property type="term" value="F:ABC-type sulfate transporter activity"/>
    <property type="evidence" value="ECO:0007669"/>
    <property type="project" value="UniProtKB-UniRule"/>
</dbReference>
<evidence type="ECO:0000256" key="7">
    <source>
        <dbReference type="ARBA" id="ARBA00023136"/>
    </source>
</evidence>
<comment type="subunit">
    <text evidence="2">The complex is composed of two ATP-binding proteins (CysA), two transmembrane proteins (CysT and CysW) and a solute-binding protein (CysP).</text>
</comment>